<feature type="compositionally biased region" description="Polar residues" evidence="1">
    <location>
        <begin position="1"/>
        <end position="11"/>
    </location>
</feature>
<evidence type="ECO:0000313" key="2">
    <source>
        <dbReference type="EMBL" id="KNC77526.1"/>
    </source>
</evidence>
<dbReference type="EMBL" id="KQ242706">
    <property type="protein sequence ID" value="KNC77526.1"/>
    <property type="molecule type" value="Genomic_DNA"/>
</dbReference>
<dbReference type="Proteomes" id="UP000054560">
    <property type="component" value="Unassembled WGS sequence"/>
</dbReference>
<keyword evidence="3" id="KW-1185">Reference proteome</keyword>
<feature type="compositionally biased region" description="Polar residues" evidence="1">
    <location>
        <begin position="32"/>
        <end position="41"/>
    </location>
</feature>
<organism evidence="2 3">
    <name type="scientific">Sphaeroforma arctica JP610</name>
    <dbReference type="NCBI Taxonomy" id="667725"/>
    <lineage>
        <taxon>Eukaryota</taxon>
        <taxon>Ichthyosporea</taxon>
        <taxon>Ichthyophonida</taxon>
        <taxon>Sphaeroforma</taxon>
    </lineage>
</organism>
<dbReference type="AlphaFoldDB" id="A0A0L0FM20"/>
<accession>A0A0L0FM20</accession>
<sequence>MTDTNVETSHNPDLGDSPAVQQPVAGQVEVDPSTNTSTAADTSGGVASTVPPIDPGEQMGATETGIMGNKETTTNLPPEPEVDYGSSSSQPEDTDEAERRASAPGLRLVSGAIPTTEAAVADVVFDPEGKLKMPTEQDTGIVKEAIKEDLHRLRTGKQQQPTIPESSQELEAAQGDAAKGAESGQSDSAHESFNKKSWLTGIKDKVFPKKHPTAAKQKEGEGKKPEETLPTPTETQQEPKKTSHDQSSNGSGKAHKPNLLEKIGSSFKPKEKERKTEAPHVEPVPVTDEVVTTDLAKAS</sequence>
<dbReference type="RefSeq" id="XP_014151428.1">
    <property type="nucleotide sequence ID" value="XM_014295953.1"/>
</dbReference>
<feature type="compositionally biased region" description="Basic and acidic residues" evidence="1">
    <location>
        <begin position="216"/>
        <end position="227"/>
    </location>
</feature>
<reference evidence="2 3" key="1">
    <citation type="submission" date="2011-02" db="EMBL/GenBank/DDBJ databases">
        <title>The Genome Sequence of Sphaeroforma arctica JP610.</title>
        <authorList>
            <consortium name="The Broad Institute Genome Sequencing Platform"/>
            <person name="Russ C."/>
            <person name="Cuomo C."/>
            <person name="Young S.K."/>
            <person name="Zeng Q."/>
            <person name="Gargeya S."/>
            <person name="Alvarado L."/>
            <person name="Berlin A."/>
            <person name="Chapman S.B."/>
            <person name="Chen Z."/>
            <person name="Freedman E."/>
            <person name="Gellesch M."/>
            <person name="Goldberg J."/>
            <person name="Griggs A."/>
            <person name="Gujja S."/>
            <person name="Heilman E."/>
            <person name="Heiman D."/>
            <person name="Howarth C."/>
            <person name="Mehta T."/>
            <person name="Neiman D."/>
            <person name="Pearson M."/>
            <person name="Roberts A."/>
            <person name="Saif S."/>
            <person name="Shea T."/>
            <person name="Shenoy N."/>
            <person name="Sisk P."/>
            <person name="Stolte C."/>
            <person name="Sykes S."/>
            <person name="White J."/>
            <person name="Yandava C."/>
            <person name="Burger G."/>
            <person name="Gray M.W."/>
            <person name="Holland P.W.H."/>
            <person name="King N."/>
            <person name="Lang F.B.F."/>
            <person name="Roger A.J."/>
            <person name="Ruiz-Trillo I."/>
            <person name="Haas B."/>
            <person name="Nusbaum C."/>
            <person name="Birren B."/>
        </authorList>
    </citation>
    <scope>NUCLEOTIDE SEQUENCE [LARGE SCALE GENOMIC DNA]</scope>
    <source>
        <strain evidence="2 3">JP610</strain>
    </source>
</reference>
<evidence type="ECO:0000256" key="1">
    <source>
        <dbReference type="SAM" id="MobiDB-lite"/>
    </source>
</evidence>
<protein>
    <submittedName>
        <fullName evidence="2">Uncharacterized protein</fullName>
    </submittedName>
</protein>
<dbReference type="GeneID" id="25910519"/>
<feature type="compositionally biased region" description="Polar residues" evidence="1">
    <location>
        <begin position="156"/>
        <end position="169"/>
    </location>
</feature>
<evidence type="ECO:0000313" key="3">
    <source>
        <dbReference type="Proteomes" id="UP000054560"/>
    </source>
</evidence>
<proteinExistence type="predicted"/>
<feature type="compositionally biased region" description="Basic and acidic residues" evidence="1">
    <location>
        <begin position="268"/>
        <end position="280"/>
    </location>
</feature>
<feature type="region of interest" description="Disordered" evidence="1">
    <location>
        <begin position="130"/>
        <end position="299"/>
    </location>
</feature>
<gene>
    <name evidence="2" type="ORF">SARC_10015</name>
</gene>
<name>A0A0L0FM20_9EUKA</name>
<feature type="compositionally biased region" description="Low complexity" evidence="1">
    <location>
        <begin position="281"/>
        <end position="299"/>
    </location>
</feature>
<feature type="region of interest" description="Disordered" evidence="1">
    <location>
        <begin position="1"/>
        <end position="110"/>
    </location>
</feature>